<dbReference type="RefSeq" id="WP_007756848.1">
    <property type="nucleotide sequence ID" value="NZ_VWAG01000098.1"/>
</dbReference>
<name>A0A7J4YI25_9BACE</name>
<accession>A0A7J4YI25</accession>
<organism evidence="3 5">
    <name type="scientific">Bacteroides finegoldii</name>
    <dbReference type="NCBI Taxonomy" id="338188"/>
    <lineage>
        <taxon>Bacteria</taxon>
        <taxon>Pseudomonadati</taxon>
        <taxon>Bacteroidota</taxon>
        <taxon>Bacteroidia</taxon>
        <taxon>Bacteroidales</taxon>
        <taxon>Bacteroidaceae</taxon>
        <taxon>Bacteroides</taxon>
    </lineage>
</organism>
<dbReference type="GeneID" id="95972179"/>
<dbReference type="Proteomes" id="UP000440198">
    <property type="component" value="Unassembled WGS sequence"/>
</dbReference>
<dbReference type="EMBL" id="VWAG01000098">
    <property type="protein sequence ID" value="KAA5250632.1"/>
    <property type="molecule type" value="Genomic_DNA"/>
</dbReference>
<dbReference type="Gene3D" id="2.60.120.260">
    <property type="entry name" value="Galactose-binding domain-like"/>
    <property type="match status" value="1"/>
</dbReference>
<evidence type="ECO:0000256" key="1">
    <source>
        <dbReference type="ARBA" id="ARBA00022801"/>
    </source>
</evidence>
<dbReference type="Pfam" id="PF22666">
    <property type="entry name" value="Glyco_hydro_2_N2"/>
    <property type="match status" value="1"/>
</dbReference>
<dbReference type="GO" id="GO:0004553">
    <property type="term" value="F:hydrolase activity, hydrolyzing O-glycosyl compounds"/>
    <property type="evidence" value="ECO:0007669"/>
    <property type="project" value="UniProtKB-ARBA"/>
</dbReference>
<protein>
    <submittedName>
        <fullName evidence="3">Beta-mannosidase</fullName>
    </submittedName>
</protein>
<dbReference type="SUPFAM" id="SSF49785">
    <property type="entry name" value="Galactose-binding domain-like"/>
    <property type="match status" value="1"/>
</dbReference>
<evidence type="ECO:0000313" key="3">
    <source>
        <dbReference type="EMBL" id="KAA5225590.1"/>
    </source>
</evidence>
<dbReference type="AlphaFoldDB" id="A0A7J4YI25"/>
<evidence type="ECO:0000313" key="5">
    <source>
        <dbReference type="Proteomes" id="UP000421791"/>
    </source>
</evidence>
<evidence type="ECO:0000313" key="6">
    <source>
        <dbReference type="Proteomes" id="UP000440198"/>
    </source>
</evidence>
<evidence type="ECO:0000313" key="4">
    <source>
        <dbReference type="EMBL" id="KAA5250632.1"/>
    </source>
</evidence>
<keyword evidence="6" id="KW-1185">Reference proteome</keyword>
<feature type="domain" description="Beta-mannosidase-like galactose-binding" evidence="2">
    <location>
        <begin position="4"/>
        <end position="69"/>
    </location>
</feature>
<proteinExistence type="predicted"/>
<keyword evidence="1" id="KW-0378">Hydrolase</keyword>
<evidence type="ECO:0000259" key="2">
    <source>
        <dbReference type="Pfam" id="PF22666"/>
    </source>
</evidence>
<gene>
    <name evidence="4" type="ORF">F2Z09_22095</name>
    <name evidence="3" type="ORF">F2Z22_22080</name>
</gene>
<sequence length="96" mass="11104">MWLLALGFKSAIHQGLINHKQLSDPFYDINKQKIQWVKNGVGEYRTVFTVTSKQLKRDDAQLVFKVLTCMPNALTEVCYRSLIAVQIQCNHIRIIL</sequence>
<dbReference type="InterPro" id="IPR008979">
    <property type="entry name" value="Galactose-bd-like_sf"/>
</dbReference>
<comment type="caution">
    <text evidence="3">The sequence shown here is derived from an EMBL/GenBank/DDBJ whole genome shotgun (WGS) entry which is preliminary data.</text>
</comment>
<dbReference type="Proteomes" id="UP000421791">
    <property type="component" value="Unassembled WGS sequence"/>
</dbReference>
<dbReference type="InterPro" id="IPR054593">
    <property type="entry name" value="Beta-mannosidase-like_N2"/>
</dbReference>
<dbReference type="EMBL" id="VWAK01000085">
    <property type="protein sequence ID" value="KAA5225590.1"/>
    <property type="molecule type" value="Genomic_DNA"/>
</dbReference>
<reference evidence="5 6" key="1">
    <citation type="journal article" date="2019" name="Nat. Med.">
        <title>A library of human gut bacterial isolates paired with longitudinal multiomics data enables mechanistic microbiome research.</title>
        <authorList>
            <person name="Poyet M."/>
            <person name="Groussin M."/>
            <person name="Gibbons S.M."/>
            <person name="Avila-Pacheco J."/>
            <person name="Jiang X."/>
            <person name="Kearney S.M."/>
            <person name="Perrotta A.R."/>
            <person name="Berdy B."/>
            <person name="Zhao S."/>
            <person name="Lieberman T.D."/>
            <person name="Swanson P.K."/>
            <person name="Smith M."/>
            <person name="Roesemann S."/>
            <person name="Alexander J.E."/>
            <person name="Rich S.A."/>
            <person name="Livny J."/>
            <person name="Vlamakis H."/>
            <person name="Clish C."/>
            <person name="Bullock K."/>
            <person name="Deik A."/>
            <person name="Scott J."/>
            <person name="Pierce K.A."/>
            <person name="Xavier R.J."/>
            <person name="Alm E.J."/>
        </authorList>
    </citation>
    <scope>NUCLEOTIDE SEQUENCE [LARGE SCALE GENOMIC DNA]</scope>
    <source>
        <strain evidence="4 6">BIOML-A2</strain>
        <strain evidence="3 5">BIOML-A6</strain>
    </source>
</reference>